<proteinExistence type="predicted"/>
<evidence type="ECO:0008006" key="3">
    <source>
        <dbReference type="Google" id="ProtNLM"/>
    </source>
</evidence>
<name>A0A8J5FJM6_ZINOF</name>
<gene>
    <name evidence="1" type="ORF">ZIOFF_049948</name>
</gene>
<dbReference type="SUPFAM" id="SSF47616">
    <property type="entry name" value="GST C-terminal domain-like"/>
    <property type="match status" value="1"/>
</dbReference>
<reference evidence="1 2" key="1">
    <citation type="submission" date="2020-08" db="EMBL/GenBank/DDBJ databases">
        <title>Plant Genome Project.</title>
        <authorList>
            <person name="Zhang R.-G."/>
        </authorList>
    </citation>
    <scope>NUCLEOTIDE SEQUENCE [LARGE SCALE GENOMIC DNA]</scope>
    <source>
        <tissue evidence="1">Rhizome</tissue>
    </source>
</reference>
<comment type="caution">
    <text evidence="1">The sequence shown here is derived from an EMBL/GenBank/DDBJ whole genome shotgun (WGS) entry which is preliminary data.</text>
</comment>
<dbReference type="InterPro" id="IPR036282">
    <property type="entry name" value="Glutathione-S-Trfase_C_sf"/>
</dbReference>
<dbReference type="Proteomes" id="UP000734854">
    <property type="component" value="Unassembled WGS sequence"/>
</dbReference>
<dbReference type="Gene3D" id="1.20.1050.10">
    <property type="match status" value="1"/>
</dbReference>
<dbReference type="AlphaFoldDB" id="A0A8J5FJM6"/>
<keyword evidence="2" id="KW-1185">Reference proteome</keyword>
<protein>
    <recommendedName>
        <fullName evidence="3">GST C-terminal domain-containing protein</fullName>
    </recommendedName>
</protein>
<dbReference type="CDD" id="cd03185">
    <property type="entry name" value="GST_C_Tau"/>
    <property type="match status" value="1"/>
</dbReference>
<sequence>MTHKWDGQRIGYDFEMERGRVMGAMETLSWTAFTECGKVKGFFGGDDVGYLDIALGSFLRSIMALEKGKSVKLLDAEELPPVGGWAARFLAEESVKGLVPDGDEHLKNYEVATVRTSATPAA</sequence>
<dbReference type="EMBL" id="JACMSC010000014">
    <property type="protein sequence ID" value="KAG6488699.1"/>
    <property type="molecule type" value="Genomic_DNA"/>
</dbReference>
<organism evidence="1 2">
    <name type="scientific">Zingiber officinale</name>
    <name type="common">Ginger</name>
    <name type="synonym">Amomum zingiber</name>
    <dbReference type="NCBI Taxonomy" id="94328"/>
    <lineage>
        <taxon>Eukaryota</taxon>
        <taxon>Viridiplantae</taxon>
        <taxon>Streptophyta</taxon>
        <taxon>Embryophyta</taxon>
        <taxon>Tracheophyta</taxon>
        <taxon>Spermatophyta</taxon>
        <taxon>Magnoliopsida</taxon>
        <taxon>Liliopsida</taxon>
        <taxon>Zingiberales</taxon>
        <taxon>Zingiberaceae</taxon>
        <taxon>Zingiber</taxon>
    </lineage>
</organism>
<evidence type="ECO:0000313" key="2">
    <source>
        <dbReference type="Proteomes" id="UP000734854"/>
    </source>
</evidence>
<dbReference type="GO" id="GO:0004364">
    <property type="term" value="F:glutathione transferase activity"/>
    <property type="evidence" value="ECO:0007669"/>
    <property type="project" value="InterPro"/>
</dbReference>
<evidence type="ECO:0000313" key="1">
    <source>
        <dbReference type="EMBL" id="KAG6488699.1"/>
    </source>
</evidence>
<dbReference type="InterPro" id="IPR045074">
    <property type="entry name" value="GST_C_Tau"/>
</dbReference>
<dbReference type="GO" id="GO:0006749">
    <property type="term" value="P:glutathione metabolic process"/>
    <property type="evidence" value="ECO:0007669"/>
    <property type="project" value="InterPro"/>
</dbReference>
<accession>A0A8J5FJM6</accession>